<comment type="caution">
    <text evidence="1">The sequence shown here is derived from an EMBL/GenBank/DDBJ whole genome shotgun (WGS) entry which is preliminary data.</text>
</comment>
<dbReference type="Proteomes" id="UP000255355">
    <property type="component" value="Unassembled WGS sequence"/>
</dbReference>
<name>A0A370GNH4_9NOCA</name>
<evidence type="ECO:0000313" key="2">
    <source>
        <dbReference type="Proteomes" id="UP000255355"/>
    </source>
</evidence>
<dbReference type="EMBL" id="QQAZ01000013">
    <property type="protein sequence ID" value="RDI45278.1"/>
    <property type="molecule type" value="Genomic_DNA"/>
</dbReference>
<keyword evidence="2" id="KW-1185">Reference proteome</keyword>
<reference evidence="1 2" key="1">
    <citation type="submission" date="2018-07" db="EMBL/GenBank/DDBJ databases">
        <title>Genomic Encyclopedia of Type Strains, Phase IV (KMG-IV): sequencing the most valuable type-strain genomes for metagenomic binning, comparative biology and taxonomic classification.</title>
        <authorList>
            <person name="Goeker M."/>
        </authorList>
    </citation>
    <scope>NUCLEOTIDE SEQUENCE [LARGE SCALE GENOMIC DNA]</scope>
    <source>
        <strain evidence="1 2">DSM 44952</strain>
    </source>
</reference>
<dbReference type="AlphaFoldDB" id="A0A370GNH4"/>
<dbReference type="RefSeq" id="WP_068019900.1">
    <property type="nucleotide sequence ID" value="NZ_QQAZ01000013.1"/>
</dbReference>
<dbReference type="OrthoDB" id="4571387at2"/>
<protein>
    <recommendedName>
        <fullName evidence="3">DUF397 domain-containing protein</fullName>
    </recommendedName>
</protein>
<organism evidence="1 2">
    <name type="scientific">Nocardia mexicana</name>
    <dbReference type="NCBI Taxonomy" id="279262"/>
    <lineage>
        <taxon>Bacteria</taxon>
        <taxon>Bacillati</taxon>
        <taxon>Actinomycetota</taxon>
        <taxon>Actinomycetes</taxon>
        <taxon>Mycobacteriales</taxon>
        <taxon>Nocardiaceae</taxon>
        <taxon>Nocardia</taxon>
    </lineage>
</organism>
<gene>
    <name evidence="1" type="ORF">DFR68_11347</name>
</gene>
<sequence length="139" mass="14752">MSVAAEAGGEDEVAAFRAEVDAQLFEPHRLPVPGAVPQVRGPVAALTFDPRVDRRHAPSVVVNDPSRQPIIAVTAAAWPSFLQLATGRLADITPGLPVIEHDRDGGVTLRTQDGISLSYTRAEWDAYLSGIRAGEFAAA</sequence>
<accession>A0A370GNH4</accession>
<evidence type="ECO:0000313" key="1">
    <source>
        <dbReference type="EMBL" id="RDI45278.1"/>
    </source>
</evidence>
<evidence type="ECO:0008006" key="3">
    <source>
        <dbReference type="Google" id="ProtNLM"/>
    </source>
</evidence>
<proteinExistence type="predicted"/>